<gene>
    <name evidence="1" type="ORF">BC793_14338</name>
</gene>
<organism evidence="1 2">
    <name type="scientific">Actinoplanes xinjiangensis</name>
    <dbReference type="NCBI Taxonomy" id="512350"/>
    <lineage>
        <taxon>Bacteria</taxon>
        <taxon>Bacillati</taxon>
        <taxon>Actinomycetota</taxon>
        <taxon>Actinomycetes</taxon>
        <taxon>Micromonosporales</taxon>
        <taxon>Micromonosporaceae</taxon>
        <taxon>Actinoplanes</taxon>
    </lineage>
</organism>
<evidence type="ECO:0000313" key="2">
    <source>
        <dbReference type="Proteomes" id="UP000245697"/>
    </source>
</evidence>
<sequence length="299" mass="33278">MPVNPMSAVIDRAVSVGVHEDALPSSTRERYPAARIGRGFIPPLPPGGDPRKVFDRIRELARPWRDGGVYVSYKPAPREVAAGRWAAVHREIGAWLKEHPWAGIIVHHEPEGGEHRLDGETFRALFDRSRNEIKTGWPGARVAYCAMAYQWRPGGRAAQDPGPWRRVVADEYLCDVYSGMNENNGAFPAHLILPEHPGFMGWFTAIVRPRLAAGAAVTYGLGERGFMGDDGLRAATIRRESAWLATVFDRYATGRKPLDLPPSVYLAWSSVGREDEKGWLLTDDSAVAMRELTDDFARH</sequence>
<reference evidence="1 2" key="1">
    <citation type="submission" date="2018-05" db="EMBL/GenBank/DDBJ databases">
        <title>Genomic Encyclopedia of Archaeal and Bacterial Type Strains, Phase II (KMG-II): from individual species to whole genera.</title>
        <authorList>
            <person name="Goeker M."/>
        </authorList>
    </citation>
    <scope>NUCLEOTIDE SEQUENCE [LARGE SCALE GENOMIC DNA]</scope>
    <source>
        <strain evidence="1 2">DSM 45184</strain>
    </source>
</reference>
<comment type="caution">
    <text evidence="1">The sequence shown here is derived from an EMBL/GenBank/DDBJ whole genome shotgun (WGS) entry which is preliminary data.</text>
</comment>
<proteinExistence type="predicted"/>
<dbReference type="EMBL" id="QGGR01000043">
    <property type="protein sequence ID" value="PWK29815.1"/>
    <property type="molecule type" value="Genomic_DNA"/>
</dbReference>
<dbReference type="Proteomes" id="UP000245697">
    <property type="component" value="Unassembled WGS sequence"/>
</dbReference>
<keyword evidence="2" id="KW-1185">Reference proteome</keyword>
<dbReference type="OrthoDB" id="3815237at2"/>
<name>A0A316EIP9_9ACTN</name>
<evidence type="ECO:0008006" key="3">
    <source>
        <dbReference type="Google" id="ProtNLM"/>
    </source>
</evidence>
<accession>A0A316EIP9</accession>
<protein>
    <recommendedName>
        <fullName evidence="3">GH26 domain-containing protein</fullName>
    </recommendedName>
</protein>
<dbReference type="RefSeq" id="WP_146246754.1">
    <property type="nucleotide sequence ID" value="NZ_BONA01000106.1"/>
</dbReference>
<evidence type="ECO:0000313" key="1">
    <source>
        <dbReference type="EMBL" id="PWK29815.1"/>
    </source>
</evidence>
<dbReference type="AlphaFoldDB" id="A0A316EIP9"/>